<comment type="caution">
    <text evidence="3">The sequence shown here is derived from an EMBL/GenBank/DDBJ whole genome shotgun (WGS) entry which is preliminary data.</text>
</comment>
<dbReference type="Pfam" id="PF07456">
    <property type="entry name" value="Hpre_diP_synt_I"/>
    <property type="match status" value="1"/>
</dbReference>
<dbReference type="RefSeq" id="WP_016438544.1">
    <property type="nucleotide sequence ID" value="NZ_AP031411.1"/>
</dbReference>
<reference evidence="3 4" key="2">
    <citation type="submission" date="2019-03" db="EMBL/GenBank/DDBJ databases">
        <title>Genomic Encyclopedia of Type Strains, Phase IV (KMG-IV): sequencing the most valuable type-strain genomes for metagenomic binning, comparative biology and taxonomic classification.</title>
        <authorList>
            <person name="Goeker M."/>
        </authorList>
    </citation>
    <scope>NUCLEOTIDE SEQUENCE [LARGE SCALE GENOMIC DNA]</scope>
    <source>
        <strain evidence="3 4">DSM 103426</strain>
    </source>
</reference>
<dbReference type="Proteomes" id="UP000294613">
    <property type="component" value="Unassembled WGS sequence"/>
</dbReference>
<sequence>MMQLQDRNQKHRKDWGRQSAYFGMFLALSLIFSYVETLIPISFGIPGIKLGLANIVTVTALYYAGTKEAFVLAILRNILTGFLFGNLFAIFYSIAGSCFSILIMHLLKKRGSFSVIGVSIAGGVFHNIGQLLVAMLVVESLSISYYMPVLLTAGILTGAVIGLLVQRLQRYLQKGQTR</sequence>
<feature type="transmembrane region" description="Helical" evidence="1">
    <location>
        <begin position="143"/>
        <end position="165"/>
    </location>
</feature>
<evidence type="ECO:0000313" key="3">
    <source>
        <dbReference type="EMBL" id="TCS68333.1"/>
    </source>
</evidence>
<accession>A0A4R3JR61</accession>
<dbReference type="AlphaFoldDB" id="A0A4R3JR61"/>
<dbReference type="PIRSF" id="PIRSF027391">
    <property type="entry name" value="Hpre_diP_synt_I"/>
    <property type="match status" value="1"/>
</dbReference>
<reference evidence="2 5" key="1">
    <citation type="journal article" date="2018" name="Int. J. Syst. Evol. Microbiol.">
        <title>Draft Genome Sequence of Faecalimonas umbilicata JCM 30896T, an Acetate-Producing Bacterium Isolated from Human Feces.</title>
        <authorList>
            <person name="Sakamoto M."/>
            <person name="Ikeyama N."/>
            <person name="Yuki M."/>
            <person name="Ohkuma M."/>
        </authorList>
    </citation>
    <scope>NUCLEOTIDE SEQUENCE [LARGE SCALE GENOMIC DNA]</scope>
    <source>
        <strain evidence="2 5">EGH7</strain>
    </source>
</reference>
<feature type="transmembrane region" description="Helical" evidence="1">
    <location>
        <begin position="78"/>
        <end position="103"/>
    </location>
</feature>
<evidence type="ECO:0000313" key="2">
    <source>
        <dbReference type="EMBL" id="GBU06367.1"/>
    </source>
</evidence>
<evidence type="ECO:0000313" key="4">
    <source>
        <dbReference type="Proteomes" id="UP000294613"/>
    </source>
</evidence>
<protein>
    <submittedName>
        <fullName evidence="2 3">Heptaprenyl diphosphate synthase</fullName>
    </submittedName>
</protein>
<dbReference type="EMBL" id="BHEO01000008">
    <property type="protein sequence ID" value="GBU06367.1"/>
    <property type="molecule type" value="Genomic_DNA"/>
</dbReference>
<evidence type="ECO:0000313" key="5">
    <source>
        <dbReference type="Proteomes" id="UP000702954"/>
    </source>
</evidence>
<dbReference type="Gene3D" id="1.10.1760.20">
    <property type="match status" value="1"/>
</dbReference>
<keyword evidence="1" id="KW-1133">Transmembrane helix</keyword>
<organism evidence="3 4">
    <name type="scientific">Faecalimonas umbilicata</name>
    <dbReference type="NCBI Taxonomy" id="1912855"/>
    <lineage>
        <taxon>Bacteria</taxon>
        <taxon>Bacillati</taxon>
        <taxon>Bacillota</taxon>
        <taxon>Clostridia</taxon>
        <taxon>Lachnospirales</taxon>
        <taxon>Lachnospiraceae</taxon>
        <taxon>Faecalimonas</taxon>
    </lineage>
</organism>
<gene>
    <name evidence="3" type="ORF">EDD74_10937</name>
    <name evidence="2" type="ORF">FAEUMB_29080</name>
</gene>
<feature type="transmembrane region" description="Helical" evidence="1">
    <location>
        <begin position="115"/>
        <end position="137"/>
    </location>
</feature>
<dbReference type="InterPro" id="IPR014535">
    <property type="entry name" value="Hpre_diP_synt_I"/>
</dbReference>
<dbReference type="InterPro" id="IPR010898">
    <property type="entry name" value="Hpre_diP_synth_I"/>
</dbReference>
<dbReference type="Proteomes" id="UP000702954">
    <property type="component" value="Unassembled WGS sequence"/>
</dbReference>
<keyword evidence="1" id="KW-0472">Membrane</keyword>
<evidence type="ECO:0000256" key="1">
    <source>
        <dbReference type="SAM" id="Phobius"/>
    </source>
</evidence>
<name>A0A4R3JR61_9FIRM</name>
<dbReference type="GeneID" id="97507236"/>
<keyword evidence="5" id="KW-1185">Reference proteome</keyword>
<proteinExistence type="predicted"/>
<feature type="transmembrane region" description="Helical" evidence="1">
    <location>
        <begin position="21"/>
        <end position="43"/>
    </location>
</feature>
<keyword evidence="1" id="KW-0812">Transmembrane</keyword>
<dbReference type="EMBL" id="SLZV01000009">
    <property type="protein sequence ID" value="TCS68333.1"/>
    <property type="molecule type" value="Genomic_DNA"/>
</dbReference>